<gene>
    <name evidence="9" type="ORF">MELIAE_LOCUS5481</name>
</gene>
<evidence type="ECO:0000256" key="5">
    <source>
        <dbReference type="ARBA" id="ARBA00023069"/>
    </source>
</evidence>
<feature type="compositionally biased region" description="Basic residues" evidence="8">
    <location>
        <begin position="1"/>
        <end position="17"/>
    </location>
</feature>
<dbReference type="AlphaFoldDB" id="A0A9P0B3Q5"/>
<sequence>MPPKKGKKGKKGKKKEPKVKEVDPRLDLPAKLAFEAELVELNRELARLRTLHLKLDQEAEECKKNLEEKGEDKDDIIVFLKRTIAERSEDIEYLTSIKTEKETLMKQETEKYDAVIDEMVYDFNTMQNELNADNDSLENRITAMEDVRQFKMELMTKFKKLEDDLEDQEIRHEKEIYDLEKYVVIETNRIKNEIEDRLAQLAAEFENTSDLRLLAATNKTIKEDILLNNELDKTLKDYETAYDLFNKLRAKFKNHNLILGIDVREERVLTLTAKRQKKKIKDIVNKAIYIASLIDQQILMQIKCLSYSKQTQELQGILEEIVKDNEKLQKKLYHDRSERIMINTERKLIISENIIYKRAFKKVNIIAKRALESAFPIRDPLRILNNISKILEGADVKKLPELTDEEIKKASYKKGRFGLQPKGYIEVPTINKDVKIQTSTSLMDLVIDENEEEEEMDEMEFEVESLSELYKEVGLDIATEENSVEEEIDIEEASLMEDSRFEEEGKYE</sequence>
<evidence type="ECO:0000256" key="7">
    <source>
        <dbReference type="SAM" id="Coils"/>
    </source>
</evidence>
<feature type="coiled-coil region" evidence="7">
    <location>
        <begin position="442"/>
        <end position="469"/>
    </location>
</feature>
<keyword evidence="6" id="KW-0966">Cell projection</keyword>
<dbReference type="PANTHER" id="PTHR31954:SF1">
    <property type="entry name" value="CILIA- AND FLAGELLA-ASSOCIATED PROTEIN 157"/>
    <property type="match status" value="1"/>
</dbReference>
<comment type="subcellular location">
    <subcellularLocation>
        <location evidence="1">Cell projection</location>
        <location evidence="1">Cilium</location>
    </subcellularLocation>
</comment>
<organism evidence="9 10">
    <name type="scientific">Brassicogethes aeneus</name>
    <name type="common">Rape pollen beetle</name>
    <name type="synonym">Meligethes aeneus</name>
    <dbReference type="NCBI Taxonomy" id="1431903"/>
    <lineage>
        <taxon>Eukaryota</taxon>
        <taxon>Metazoa</taxon>
        <taxon>Ecdysozoa</taxon>
        <taxon>Arthropoda</taxon>
        <taxon>Hexapoda</taxon>
        <taxon>Insecta</taxon>
        <taxon>Pterygota</taxon>
        <taxon>Neoptera</taxon>
        <taxon>Endopterygota</taxon>
        <taxon>Coleoptera</taxon>
        <taxon>Polyphaga</taxon>
        <taxon>Cucujiformia</taxon>
        <taxon>Nitidulidae</taxon>
        <taxon>Meligethinae</taxon>
        <taxon>Brassicogethes</taxon>
    </lineage>
</organism>
<comment type="similarity">
    <text evidence="2">Belongs to the CFAP157 family.</text>
</comment>
<dbReference type="EMBL" id="OV121134">
    <property type="protein sequence ID" value="CAH0553505.1"/>
    <property type="molecule type" value="Genomic_DNA"/>
</dbReference>
<proteinExistence type="inferred from homology"/>
<evidence type="ECO:0000313" key="9">
    <source>
        <dbReference type="EMBL" id="CAH0553505.1"/>
    </source>
</evidence>
<accession>A0A9P0B3Q5</accession>
<evidence type="ECO:0000256" key="4">
    <source>
        <dbReference type="ARBA" id="ARBA00023054"/>
    </source>
</evidence>
<keyword evidence="4 7" id="KW-0175">Coiled coil</keyword>
<dbReference type="OrthoDB" id="166611at2759"/>
<evidence type="ECO:0000256" key="8">
    <source>
        <dbReference type="SAM" id="MobiDB-lite"/>
    </source>
</evidence>
<evidence type="ECO:0000256" key="1">
    <source>
        <dbReference type="ARBA" id="ARBA00004138"/>
    </source>
</evidence>
<evidence type="ECO:0000256" key="2">
    <source>
        <dbReference type="ARBA" id="ARBA00010841"/>
    </source>
</evidence>
<evidence type="ECO:0000256" key="6">
    <source>
        <dbReference type="ARBA" id="ARBA00023273"/>
    </source>
</evidence>
<feature type="coiled-coil region" evidence="7">
    <location>
        <begin position="31"/>
        <end position="65"/>
    </location>
</feature>
<feature type="region of interest" description="Disordered" evidence="8">
    <location>
        <begin position="481"/>
        <end position="508"/>
    </location>
</feature>
<keyword evidence="10" id="KW-1185">Reference proteome</keyword>
<keyword evidence="5" id="KW-0969">Cilium</keyword>
<dbReference type="GO" id="GO:0008017">
    <property type="term" value="F:microtubule binding"/>
    <property type="evidence" value="ECO:0007669"/>
    <property type="project" value="TreeGrafter"/>
</dbReference>
<dbReference type="PANTHER" id="PTHR31954">
    <property type="entry name" value="CILIA- AND FLAGELLA-ASSOCIATED PROTEIN 157"/>
    <property type="match status" value="1"/>
</dbReference>
<dbReference type="GO" id="GO:0036064">
    <property type="term" value="C:ciliary basal body"/>
    <property type="evidence" value="ECO:0007669"/>
    <property type="project" value="TreeGrafter"/>
</dbReference>
<name>A0A9P0B3Q5_BRAAE</name>
<feature type="region of interest" description="Disordered" evidence="8">
    <location>
        <begin position="1"/>
        <end position="22"/>
    </location>
</feature>
<evidence type="ECO:0000313" key="10">
    <source>
        <dbReference type="Proteomes" id="UP001154078"/>
    </source>
</evidence>
<feature type="compositionally biased region" description="Basic and acidic residues" evidence="8">
    <location>
        <begin position="497"/>
        <end position="508"/>
    </location>
</feature>
<dbReference type="Proteomes" id="UP001154078">
    <property type="component" value="Chromosome 3"/>
</dbReference>
<reference evidence="9" key="1">
    <citation type="submission" date="2021-12" db="EMBL/GenBank/DDBJ databases">
        <authorList>
            <person name="King R."/>
        </authorList>
    </citation>
    <scope>NUCLEOTIDE SEQUENCE</scope>
</reference>
<protein>
    <recommendedName>
        <fullName evidence="3">Cilia- and flagella-associated protein 157</fullName>
    </recommendedName>
</protein>
<feature type="coiled-coil region" evidence="7">
    <location>
        <begin position="127"/>
        <end position="211"/>
    </location>
</feature>
<feature type="compositionally biased region" description="Acidic residues" evidence="8">
    <location>
        <begin position="481"/>
        <end position="495"/>
    </location>
</feature>
<evidence type="ECO:0000256" key="3">
    <source>
        <dbReference type="ARBA" id="ARBA00014087"/>
    </source>
</evidence>
<dbReference type="InterPro" id="IPR038844">
    <property type="entry name" value="CFAP157"/>
</dbReference>